<keyword evidence="1" id="KW-0472">Membrane</keyword>
<protein>
    <submittedName>
        <fullName evidence="3">Uncharacterized protein LOC118765915</fullName>
    </submittedName>
</protein>
<sequence length="184" mass="21032">MIKPTSTSLLILNQFLHVAFFMLCAASFSNALITFQSPDKDLCNILPNQTILEKNITIILAKNEKMITGSFQIDDPDHTTAEVYICQRENNSVPATSECLTMTPLKQVQIIKVNTTYMVTSELPKTWNCTNCVVQWILRQGKYSQMRSLFLFLFYCLRLSEGGSIVFSRVCLFVWTSYLLDRFG</sequence>
<organism evidence="2 3">
    <name type="scientific">Octopus sinensis</name>
    <name type="common">East Asian common octopus</name>
    <dbReference type="NCBI Taxonomy" id="2607531"/>
    <lineage>
        <taxon>Eukaryota</taxon>
        <taxon>Metazoa</taxon>
        <taxon>Spiralia</taxon>
        <taxon>Lophotrochozoa</taxon>
        <taxon>Mollusca</taxon>
        <taxon>Cephalopoda</taxon>
        <taxon>Coleoidea</taxon>
        <taxon>Octopodiformes</taxon>
        <taxon>Octopoda</taxon>
        <taxon>Incirrata</taxon>
        <taxon>Octopodidae</taxon>
        <taxon>Octopus</taxon>
    </lineage>
</organism>
<evidence type="ECO:0000313" key="2">
    <source>
        <dbReference type="Proteomes" id="UP000515154"/>
    </source>
</evidence>
<proteinExistence type="predicted"/>
<dbReference type="Proteomes" id="UP000515154">
    <property type="component" value="Linkage group LG14"/>
</dbReference>
<feature type="transmembrane region" description="Helical" evidence="1">
    <location>
        <begin position="149"/>
        <end position="175"/>
    </location>
</feature>
<dbReference type="RefSeq" id="XP_036364626.1">
    <property type="nucleotide sequence ID" value="XM_036508733.1"/>
</dbReference>
<name>A0A7E6FA51_9MOLL</name>
<accession>A0A7E6FA51</accession>
<reference evidence="3" key="1">
    <citation type="submission" date="2025-08" db="UniProtKB">
        <authorList>
            <consortium name="RefSeq"/>
        </authorList>
    </citation>
    <scope>IDENTIFICATION</scope>
</reference>
<gene>
    <name evidence="3" type="primary">LOC118765915</name>
</gene>
<dbReference type="AlphaFoldDB" id="A0A7E6FA51"/>
<feature type="transmembrane region" description="Helical" evidence="1">
    <location>
        <begin position="15"/>
        <end position="35"/>
    </location>
</feature>
<keyword evidence="1" id="KW-0812">Transmembrane</keyword>
<evidence type="ECO:0000256" key="1">
    <source>
        <dbReference type="SAM" id="Phobius"/>
    </source>
</evidence>
<dbReference type="KEGG" id="osn:118765915"/>
<evidence type="ECO:0000313" key="3">
    <source>
        <dbReference type="RefSeq" id="XP_036364626.1"/>
    </source>
</evidence>
<keyword evidence="1" id="KW-1133">Transmembrane helix</keyword>
<keyword evidence="2" id="KW-1185">Reference proteome</keyword>